<accession>A0A200R2T6</accession>
<dbReference type="Gene3D" id="2.40.480.10">
    <property type="entry name" value="Allene oxide cyclase-like"/>
    <property type="match status" value="1"/>
</dbReference>
<feature type="chain" id="PRO_5011828761" description="Dirigent protein" evidence="4">
    <location>
        <begin position="28"/>
        <end position="189"/>
    </location>
</feature>
<dbReference type="InterPro" id="IPR004265">
    <property type="entry name" value="Dirigent"/>
</dbReference>
<keyword evidence="4" id="KW-0732">Signal</keyword>
<dbReference type="GO" id="GO:0048046">
    <property type="term" value="C:apoplast"/>
    <property type="evidence" value="ECO:0007669"/>
    <property type="project" value="UniProtKB-SubCell"/>
</dbReference>
<sequence length="189" mass="20391">MGVMAILVLQFSLVVLVLVTQTQQAHGYWSETVPYEMGKEKMTRLHFYLHDTMSGDNPSAVVVAEAPSTNKSSTLFGRLVMMDDPLTEGPDPNSKLVGRAQGLDGLAGQKEMALVMAISLVFTSDDKYNGSTLSVLTQNPGTHPERQFAVVGGTGLFRFARGVIDAKTYSTNAAAGNSIIEYTVTAIHY</sequence>
<keyword evidence="3 4" id="KW-0964">Secreted</keyword>
<feature type="signal peptide" evidence="4">
    <location>
        <begin position="1"/>
        <end position="27"/>
    </location>
</feature>
<comment type="caution">
    <text evidence="5">The sequence shown here is derived from an EMBL/GenBank/DDBJ whole genome shotgun (WGS) entry which is preliminary data.</text>
</comment>
<protein>
    <recommendedName>
        <fullName evidence="4">Dirigent protein</fullName>
    </recommendedName>
</protein>
<dbReference type="Pfam" id="PF03018">
    <property type="entry name" value="Dirigent"/>
    <property type="match status" value="1"/>
</dbReference>
<dbReference type="AlphaFoldDB" id="A0A200R2T6"/>
<organism evidence="5 6">
    <name type="scientific">Macleaya cordata</name>
    <name type="common">Five-seeded plume-poppy</name>
    <name type="synonym">Bocconia cordata</name>
    <dbReference type="NCBI Taxonomy" id="56857"/>
    <lineage>
        <taxon>Eukaryota</taxon>
        <taxon>Viridiplantae</taxon>
        <taxon>Streptophyta</taxon>
        <taxon>Embryophyta</taxon>
        <taxon>Tracheophyta</taxon>
        <taxon>Spermatophyta</taxon>
        <taxon>Magnoliopsida</taxon>
        <taxon>Ranunculales</taxon>
        <taxon>Papaveraceae</taxon>
        <taxon>Papaveroideae</taxon>
        <taxon>Macleaya</taxon>
    </lineage>
</organism>
<evidence type="ECO:0000256" key="4">
    <source>
        <dbReference type="RuleBase" id="RU363099"/>
    </source>
</evidence>
<proteinExistence type="inferred from homology"/>
<evidence type="ECO:0000256" key="3">
    <source>
        <dbReference type="ARBA" id="ARBA00022525"/>
    </source>
</evidence>
<evidence type="ECO:0000313" key="5">
    <source>
        <dbReference type="EMBL" id="OVA17033.1"/>
    </source>
</evidence>
<dbReference type="FunCoup" id="A0A200R2T6">
    <property type="interactions" value="218"/>
</dbReference>
<comment type="subunit">
    <text evidence="2 4">Homodimer.</text>
</comment>
<keyword evidence="4" id="KW-0052">Apoplast</keyword>
<evidence type="ECO:0000313" key="6">
    <source>
        <dbReference type="Proteomes" id="UP000195402"/>
    </source>
</evidence>
<gene>
    <name evidence="5" type="ORF">BVC80_9041g33</name>
</gene>
<comment type="function">
    <text evidence="4">Dirigent proteins impart stereoselectivity on the phenoxy radical-coupling reaction, yielding optically active lignans from two molecules of coniferyl alcohol in the biosynthesis of lignans, flavonolignans, and alkaloids and thus plays a central role in plant secondary metabolism.</text>
</comment>
<reference evidence="5 6" key="1">
    <citation type="journal article" date="2017" name="Mol. Plant">
        <title>The Genome of Medicinal Plant Macleaya cordata Provides New Insights into Benzylisoquinoline Alkaloids Metabolism.</title>
        <authorList>
            <person name="Liu X."/>
            <person name="Liu Y."/>
            <person name="Huang P."/>
            <person name="Ma Y."/>
            <person name="Qing Z."/>
            <person name="Tang Q."/>
            <person name="Cao H."/>
            <person name="Cheng P."/>
            <person name="Zheng Y."/>
            <person name="Yuan Z."/>
            <person name="Zhou Y."/>
            <person name="Liu J."/>
            <person name="Tang Z."/>
            <person name="Zhuo Y."/>
            <person name="Zhang Y."/>
            <person name="Yu L."/>
            <person name="Huang J."/>
            <person name="Yang P."/>
            <person name="Peng Q."/>
            <person name="Zhang J."/>
            <person name="Jiang W."/>
            <person name="Zhang Z."/>
            <person name="Lin K."/>
            <person name="Ro D.K."/>
            <person name="Chen X."/>
            <person name="Xiong X."/>
            <person name="Shang Y."/>
            <person name="Huang S."/>
            <person name="Zeng J."/>
        </authorList>
    </citation>
    <scope>NUCLEOTIDE SEQUENCE [LARGE SCALE GENOMIC DNA]</scope>
    <source>
        <strain evidence="6">cv. BLH2017</strain>
        <tissue evidence="5">Root</tissue>
    </source>
</reference>
<dbReference type="PANTHER" id="PTHR21495">
    <property type="entry name" value="NUCLEOPORIN-RELATED"/>
    <property type="match status" value="1"/>
</dbReference>
<keyword evidence="6" id="KW-1185">Reference proteome</keyword>
<dbReference type="InParanoid" id="A0A200R2T6"/>
<dbReference type="STRING" id="56857.A0A200R2T6"/>
<name>A0A200R2T6_MACCD</name>
<dbReference type="EMBL" id="MVGT01000455">
    <property type="protein sequence ID" value="OVA17033.1"/>
    <property type="molecule type" value="Genomic_DNA"/>
</dbReference>
<dbReference type="OrthoDB" id="1864232at2759"/>
<evidence type="ECO:0000256" key="2">
    <source>
        <dbReference type="ARBA" id="ARBA00011738"/>
    </source>
</evidence>
<dbReference type="InterPro" id="IPR044859">
    <property type="entry name" value="Allene_oxi_cyc_Dirigent"/>
</dbReference>
<dbReference type="OMA" id="TYWMNAT"/>
<dbReference type="GO" id="GO:0009699">
    <property type="term" value="P:phenylpropanoid biosynthetic process"/>
    <property type="evidence" value="ECO:0007669"/>
    <property type="project" value="UniProtKB-ARBA"/>
</dbReference>
<comment type="similarity">
    <text evidence="1 4">Belongs to the plant dirigent protein family.</text>
</comment>
<comment type="subcellular location">
    <subcellularLocation>
        <location evidence="4">Secreted</location>
        <location evidence="4">Extracellular space</location>
        <location evidence="4">Apoplast</location>
    </subcellularLocation>
</comment>
<dbReference type="Proteomes" id="UP000195402">
    <property type="component" value="Unassembled WGS sequence"/>
</dbReference>
<evidence type="ECO:0000256" key="1">
    <source>
        <dbReference type="ARBA" id="ARBA00010746"/>
    </source>
</evidence>